<keyword evidence="2" id="KW-1185">Reference proteome</keyword>
<evidence type="ECO:0000313" key="1">
    <source>
        <dbReference type="EMBL" id="KAH1177552.1"/>
    </source>
</evidence>
<sequence>MLHLKRKSREQTKWSYKAAFSPHCAKSWIPCRVPNSIIAAWTETQLPRSILLMKYRSSFFKSSFVSRNNRLQTPGDVISLTHFKCLCAGLLFPPSHPPVMNHD</sequence>
<name>A0A9D4AV69_9SAUR</name>
<organism evidence="1 2">
    <name type="scientific">Mauremys mutica</name>
    <name type="common">yellowpond turtle</name>
    <dbReference type="NCBI Taxonomy" id="74926"/>
    <lineage>
        <taxon>Eukaryota</taxon>
        <taxon>Metazoa</taxon>
        <taxon>Chordata</taxon>
        <taxon>Craniata</taxon>
        <taxon>Vertebrata</taxon>
        <taxon>Euteleostomi</taxon>
        <taxon>Archelosauria</taxon>
        <taxon>Testudinata</taxon>
        <taxon>Testudines</taxon>
        <taxon>Cryptodira</taxon>
        <taxon>Durocryptodira</taxon>
        <taxon>Testudinoidea</taxon>
        <taxon>Geoemydidae</taxon>
        <taxon>Geoemydinae</taxon>
        <taxon>Mauremys</taxon>
    </lineage>
</organism>
<accession>A0A9D4AV69</accession>
<dbReference type="EMBL" id="JAHDVG010000474">
    <property type="protein sequence ID" value="KAH1177552.1"/>
    <property type="molecule type" value="Genomic_DNA"/>
</dbReference>
<dbReference type="Proteomes" id="UP000827986">
    <property type="component" value="Unassembled WGS sequence"/>
</dbReference>
<dbReference type="AlphaFoldDB" id="A0A9D4AV69"/>
<evidence type="ECO:0000313" key="2">
    <source>
        <dbReference type="Proteomes" id="UP000827986"/>
    </source>
</evidence>
<proteinExistence type="predicted"/>
<reference evidence="1" key="1">
    <citation type="submission" date="2021-09" db="EMBL/GenBank/DDBJ databases">
        <title>The genome of Mauremys mutica provides insights into the evolution of semi-aquatic lifestyle.</title>
        <authorList>
            <person name="Gong S."/>
            <person name="Gao Y."/>
        </authorList>
    </citation>
    <scope>NUCLEOTIDE SEQUENCE</scope>
    <source>
        <strain evidence="1">MM-2020</strain>
        <tissue evidence="1">Muscle</tissue>
    </source>
</reference>
<comment type="caution">
    <text evidence="1">The sequence shown here is derived from an EMBL/GenBank/DDBJ whole genome shotgun (WGS) entry which is preliminary data.</text>
</comment>
<gene>
    <name evidence="1" type="ORF">KIL84_011254</name>
</gene>
<protein>
    <submittedName>
        <fullName evidence="1">Uncharacterized protein</fullName>
    </submittedName>
</protein>